<evidence type="ECO:0000256" key="1">
    <source>
        <dbReference type="ARBA" id="ARBA00009775"/>
    </source>
</evidence>
<dbReference type="GO" id="GO:0070901">
    <property type="term" value="P:mitochondrial tRNA methylation"/>
    <property type="evidence" value="ECO:0007669"/>
    <property type="project" value="TreeGrafter"/>
</dbReference>
<comment type="function">
    <text evidence="10">Specifically methylates the N1 position of guanosine-37 in various cytoplasmic and mitochondrial tRNAs. Methylation is not dependent on the nature of the nucleoside 5' of the target nucleoside. This is the first step in the biosynthesis of wybutosine (yW), a modified base adjacent to the anticodon of tRNAs and required for accurate decoding.</text>
</comment>
<dbReference type="Pfam" id="PF25133">
    <property type="entry name" value="TYW2_N_2"/>
    <property type="match status" value="1"/>
</dbReference>
<dbReference type="OMA" id="VGSHSQF"/>
<evidence type="ECO:0000256" key="6">
    <source>
        <dbReference type="ARBA" id="ARBA00022694"/>
    </source>
</evidence>
<dbReference type="FunFam" id="3.30.300.110:FF:000001">
    <property type="entry name" value="tRNA (guanine(37)-N1)-methyltransferase"/>
    <property type="match status" value="1"/>
</dbReference>
<evidence type="ECO:0000259" key="11">
    <source>
        <dbReference type="PROSITE" id="PS51684"/>
    </source>
</evidence>
<evidence type="ECO:0000256" key="7">
    <source>
        <dbReference type="ARBA" id="ARBA00023128"/>
    </source>
</evidence>
<sequence>MRSRKRLGDWLLQKQRLSSIVPIPGDNTKRLILLKESVTEKSLEQLPEDLRRWVLDQEDVEVVNHSLTLDYNYFTANEILSRILPQGSEIPSAFEQVGHLIHLNLRDELLPYKYVIGQVLLDKIPTCKTVVNKVGKIDTVFRTFDMELLAGEDNTVVSLKEENCIFEFDYRKVYWNSRLQHEHARLVATFAKTDVVADMFCGIGPFVLPAAKKGCVVYGNDLNPCCFEYLNKNLKLNKLEKNVKTFNLDAREFITQIAKDDIPITQIVMNLPVSAELFCDVFRSCFSNFSHPLPMVHCYMFSAAEDPVRDSIHRLEGILKASLSSETTEGRLIRDVGPKKMMTLVSFRLTEDMIDRCNKREKDVEGEEGEGKRLKVWIVCIEIIVIIMII</sequence>
<evidence type="ECO:0000256" key="4">
    <source>
        <dbReference type="ARBA" id="ARBA00022679"/>
    </source>
</evidence>
<protein>
    <recommendedName>
        <fullName evidence="10">tRNA (guanine(37)-N1)-methyltransferase</fullName>
        <ecNumber evidence="10">2.1.1.228</ecNumber>
    </recommendedName>
    <alternativeName>
        <fullName evidence="10">M1G-methyltransferase</fullName>
    </alternativeName>
    <alternativeName>
        <fullName evidence="10">tRNA [GM37] methyltransferase</fullName>
    </alternativeName>
    <alternativeName>
        <fullName evidence="10">tRNA methyltransferase 5 homolog</fullName>
    </alternativeName>
</protein>
<evidence type="ECO:0000313" key="13">
    <source>
        <dbReference type="Proteomes" id="UP000008312"/>
    </source>
</evidence>
<accession>D8M9U5</accession>
<keyword evidence="13" id="KW-1185">Reference proteome</keyword>
<dbReference type="InterPro" id="IPR056743">
    <property type="entry name" value="TRM5-TYW2-like_MTfase"/>
</dbReference>
<name>D8M9U5_BLAHO</name>
<dbReference type="InterPro" id="IPR025792">
    <property type="entry name" value="tRNA_Gua_MeTrfase_euk"/>
</dbReference>
<dbReference type="GeneID" id="24921538"/>
<gene>
    <name evidence="12" type="ORF">GSBLH_T00004514001</name>
</gene>
<dbReference type="Pfam" id="PF02475">
    <property type="entry name" value="TRM5-TYW2_MTfase"/>
    <property type="match status" value="1"/>
</dbReference>
<dbReference type="GO" id="GO:0052906">
    <property type="term" value="F:tRNA (guanine(37)-N1)-methyltransferase activity"/>
    <property type="evidence" value="ECO:0007669"/>
    <property type="project" value="UniProtKB-UniRule"/>
</dbReference>
<dbReference type="Gene3D" id="3.30.300.110">
    <property type="entry name" value="Met-10+ protein-like domains"/>
    <property type="match status" value="1"/>
</dbReference>
<dbReference type="Proteomes" id="UP000008312">
    <property type="component" value="Unassembled WGS sequence"/>
</dbReference>
<evidence type="ECO:0000256" key="2">
    <source>
        <dbReference type="ARBA" id="ARBA00022490"/>
    </source>
</evidence>
<evidence type="ECO:0000256" key="10">
    <source>
        <dbReference type="HAMAP-Rule" id="MF_03152"/>
    </source>
</evidence>
<dbReference type="HAMAP" id="MF_03152">
    <property type="entry name" value="TRM5"/>
    <property type="match status" value="1"/>
</dbReference>
<dbReference type="OrthoDB" id="408788at2759"/>
<keyword evidence="4 10" id="KW-0808">Transferase</keyword>
<dbReference type="GO" id="GO:0005759">
    <property type="term" value="C:mitochondrial matrix"/>
    <property type="evidence" value="ECO:0007669"/>
    <property type="project" value="UniProtKB-SubCell"/>
</dbReference>
<dbReference type="GO" id="GO:0002939">
    <property type="term" value="P:tRNA N1-guanine methylation"/>
    <property type="evidence" value="ECO:0007669"/>
    <property type="project" value="TreeGrafter"/>
</dbReference>
<dbReference type="SUPFAM" id="SSF53335">
    <property type="entry name" value="S-adenosyl-L-methionine-dependent methyltransferases"/>
    <property type="match status" value="1"/>
</dbReference>
<feature type="binding site" evidence="10">
    <location>
        <begin position="221"/>
        <end position="222"/>
    </location>
    <ligand>
        <name>S-adenosyl-L-methionine</name>
        <dbReference type="ChEBI" id="CHEBI:59789"/>
    </ligand>
</feature>
<evidence type="ECO:0000256" key="3">
    <source>
        <dbReference type="ARBA" id="ARBA00022603"/>
    </source>
</evidence>
<dbReference type="GO" id="GO:0005634">
    <property type="term" value="C:nucleus"/>
    <property type="evidence" value="ECO:0007669"/>
    <property type="project" value="UniProtKB-SubCell"/>
</dbReference>
<dbReference type="InterPro" id="IPR029063">
    <property type="entry name" value="SAM-dependent_MTases_sf"/>
</dbReference>
<keyword evidence="7 10" id="KW-0496">Mitochondrion</keyword>
<comment type="similarity">
    <text evidence="10">Belongs to the TRM5 / TYW2 family.</text>
</comment>
<keyword evidence="2 10" id="KW-0963">Cytoplasm</keyword>
<dbReference type="RefSeq" id="XP_012898882.1">
    <property type="nucleotide sequence ID" value="XM_013043428.1"/>
</dbReference>
<dbReference type="InParanoid" id="D8M9U5"/>
<dbReference type="PANTHER" id="PTHR23245:SF36">
    <property type="entry name" value="TRNA (GUANINE(37)-N1)-METHYLTRANSFERASE"/>
    <property type="match status" value="1"/>
</dbReference>
<comment type="similarity">
    <text evidence="1">Belongs to the class I-like SAM-binding methyltransferase superfamily. TRM5/TYW2 family.</text>
</comment>
<feature type="binding site" evidence="10">
    <location>
        <position position="183"/>
    </location>
    <ligand>
        <name>S-adenosyl-L-methionine</name>
        <dbReference type="ChEBI" id="CHEBI:59789"/>
    </ligand>
</feature>
<organism evidence="12">
    <name type="scientific">Blastocystis hominis</name>
    <dbReference type="NCBI Taxonomy" id="12968"/>
    <lineage>
        <taxon>Eukaryota</taxon>
        <taxon>Sar</taxon>
        <taxon>Stramenopiles</taxon>
        <taxon>Bigyra</taxon>
        <taxon>Opalozoa</taxon>
        <taxon>Opalinata</taxon>
        <taxon>Blastocystidae</taxon>
        <taxon>Blastocystis</taxon>
    </lineage>
</organism>
<keyword evidence="3 10" id="KW-0489">Methyltransferase</keyword>
<dbReference type="Gene3D" id="3.40.50.150">
    <property type="entry name" value="Vaccinia Virus protein VP39"/>
    <property type="match status" value="1"/>
</dbReference>
<comment type="subcellular location">
    <subcellularLocation>
        <location evidence="10">Mitochondrion matrix</location>
    </subcellularLocation>
    <subcellularLocation>
        <location evidence="10">Nucleus</location>
    </subcellularLocation>
    <subcellularLocation>
        <location evidence="10">Cytoplasm</location>
    </subcellularLocation>
    <text evidence="10">Predominantly in the mitochondria and in the nucleus.</text>
</comment>
<dbReference type="PANTHER" id="PTHR23245">
    <property type="entry name" value="TRNA METHYLTRANSFERASE"/>
    <property type="match status" value="1"/>
</dbReference>
<reference evidence="12" key="1">
    <citation type="submission" date="2010-02" db="EMBL/GenBank/DDBJ databases">
        <title>Sequencing and annotation of the Blastocystis hominis genome.</title>
        <authorList>
            <person name="Wincker P."/>
        </authorList>
    </citation>
    <scope>NUCLEOTIDE SEQUENCE</scope>
    <source>
        <strain evidence="12">Singapore isolate B</strain>
    </source>
</reference>
<dbReference type="InterPro" id="IPR030382">
    <property type="entry name" value="MeTrfase_TRM5/TYW2"/>
</dbReference>
<dbReference type="EMBL" id="FN668689">
    <property type="protein sequence ID" value="CBK24834.2"/>
    <property type="molecule type" value="Genomic_DNA"/>
</dbReference>
<dbReference type="AlphaFoldDB" id="D8M9U5"/>
<evidence type="ECO:0000256" key="8">
    <source>
        <dbReference type="ARBA" id="ARBA00023242"/>
    </source>
</evidence>
<evidence type="ECO:0000313" key="12">
    <source>
        <dbReference type="EMBL" id="CBK24834.2"/>
    </source>
</evidence>
<feature type="domain" description="SAM-dependent methyltransferase TRM5/TYW2-type" evidence="11">
    <location>
        <begin position="94"/>
        <end position="351"/>
    </location>
</feature>
<proteinExistence type="inferred from homology"/>
<keyword evidence="6 10" id="KW-0819">tRNA processing</keyword>
<keyword evidence="5 10" id="KW-0949">S-adenosyl-L-methionine</keyword>
<dbReference type="EC" id="2.1.1.228" evidence="10"/>
<feature type="binding site" evidence="10">
    <location>
        <position position="270"/>
    </location>
    <ligand>
        <name>S-adenosyl-L-methionine</name>
        <dbReference type="ChEBI" id="CHEBI:59789"/>
    </ligand>
</feature>
<comment type="subunit">
    <text evidence="10">Monomer.</text>
</comment>
<comment type="catalytic activity">
    <reaction evidence="9 10">
        <text>guanosine(37) in tRNA + S-adenosyl-L-methionine = N(1)-methylguanosine(37) in tRNA + S-adenosyl-L-homocysteine + H(+)</text>
        <dbReference type="Rhea" id="RHEA:36899"/>
        <dbReference type="Rhea" id="RHEA-COMP:10145"/>
        <dbReference type="Rhea" id="RHEA-COMP:10147"/>
        <dbReference type="ChEBI" id="CHEBI:15378"/>
        <dbReference type="ChEBI" id="CHEBI:57856"/>
        <dbReference type="ChEBI" id="CHEBI:59789"/>
        <dbReference type="ChEBI" id="CHEBI:73542"/>
        <dbReference type="ChEBI" id="CHEBI:74269"/>
        <dbReference type="EC" id="2.1.1.228"/>
    </reaction>
</comment>
<keyword evidence="8 10" id="KW-0539">Nucleus</keyword>
<evidence type="ECO:0000256" key="9">
    <source>
        <dbReference type="ARBA" id="ARBA00047783"/>
    </source>
</evidence>
<feature type="binding site" evidence="10">
    <location>
        <begin position="249"/>
        <end position="250"/>
    </location>
    <ligand>
        <name>S-adenosyl-L-methionine</name>
        <dbReference type="ChEBI" id="CHEBI:59789"/>
    </ligand>
</feature>
<evidence type="ECO:0000256" key="5">
    <source>
        <dbReference type="ARBA" id="ARBA00022691"/>
    </source>
</evidence>
<dbReference type="InterPro" id="IPR056744">
    <property type="entry name" value="TRM5/TYW2-like_N"/>
</dbReference>
<dbReference type="PROSITE" id="PS51684">
    <property type="entry name" value="SAM_MT_TRM5_TYW2"/>
    <property type="match status" value="1"/>
</dbReference>